<evidence type="ECO:0000313" key="5">
    <source>
        <dbReference type="Proteomes" id="UP000261023"/>
    </source>
</evidence>
<dbReference type="InterPro" id="IPR000587">
    <property type="entry name" value="Creatinase_N"/>
</dbReference>
<evidence type="ECO:0000259" key="1">
    <source>
        <dbReference type="Pfam" id="PF01321"/>
    </source>
</evidence>
<dbReference type="OrthoDB" id="2085549at2"/>
<sequence>MEENMKNFEFHNRVIHDVTEKLKELDIDLFLIITSEGSDKMTRFIPGVDTVGSGAFFFTKEGKRYGVASAIDAQDVEESGLFDEVIRYQDYDSTVAGLLKKLNPKRVALDFSETDAECDGLTLGRYEYYKAHIKGQLEFLEVSSDLFIPQVKAVNHQ</sequence>
<protein>
    <recommendedName>
        <fullName evidence="1">Creatinase N-terminal domain-containing protein</fullName>
    </recommendedName>
</protein>
<dbReference type="Proteomes" id="UP000261023">
    <property type="component" value="Unassembled WGS sequence"/>
</dbReference>
<dbReference type="EMBL" id="QSON01000002">
    <property type="protein sequence ID" value="RGJ06786.1"/>
    <property type="molecule type" value="Genomic_DNA"/>
</dbReference>
<comment type="caution">
    <text evidence="3">The sequence shown here is derived from an EMBL/GenBank/DDBJ whole genome shotgun (WGS) entry which is preliminary data.</text>
</comment>
<dbReference type="Pfam" id="PF01321">
    <property type="entry name" value="Creatinase_N"/>
    <property type="match status" value="1"/>
</dbReference>
<evidence type="ECO:0000313" key="7">
    <source>
        <dbReference type="Proteomes" id="UP000263014"/>
    </source>
</evidence>
<dbReference type="Proteomes" id="UP000263014">
    <property type="component" value="Unassembled WGS sequence"/>
</dbReference>
<name>A0A374PC19_9FIRM</name>
<gene>
    <name evidence="2" type="ORF">DWX31_10460</name>
    <name evidence="4" type="ORF">DXC39_03505</name>
    <name evidence="3" type="ORF">DXD79_05725</name>
</gene>
<dbReference type="EMBL" id="QTJW01000006">
    <property type="protein sequence ID" value="RGD70665.1"/>
    <property type="molecule type" value="Genomic_DNA"/>
</dbReference>
<dbReference type="InterPro" id="IPR029149">
    <property type="entry name" value="Creatin/AminoP/Spt16_N"/>
</dbReference>
<reference evidence="5 6" key="1">
    <citation type="submission" date="2018-08" db="EMBL/GenBank/DDBJ databases">
        <title>A genome reference for cultivated species of the human gut microbiota.</title>
        <authorList>
            <person name="Zou Y."/>
            <person name="Xue W."/>
            <person name="Luo G."/>
        </authorList>
    </citation>
    <scope>NUCLEOTIDE SEQUENCE [LARGE SCALE GENOMIC DNA]</scope>
    <source>
        <strain evidence="2 5">AF19-13AC</strain>
        <strain evidence="4 6">TF05-11AC</strain>
        <strain evidence="3 7">TM09-12</strain>
    </source>
</reference>
<dbReference type="EMBL" id="QSSQ01000001">
    <property type="protein sequence ID" value="RGM09032.1"/>
    <property type="molecule type" value="Genomic_DNA"/>
</dbReference>
<organism evidence="3 7">
    <name type="scientific">Hungatella hathewayi</name>
    <dbReference type="NCBI Taxonomy" id="154046"/>
    <lineage>
        <taxon>Bacteria</taxon>
        <taxon>Bacillati</taxon>
        <taxon>Bacillota</taxon>
        <taxon>Clostridia</taxon>
        <taxon>Lachnospirales</taxon>
        <taxon>Lachnospiraceae</taxon>
        <taxon>Hungatella</taxon>
    </lineage>
</organism>
<accession>A0A374PC19</accession>
<proteinExistence type="predicted"/>
<evidence type="ECO:0000313" key="2">
    <source>
        <dbReference type="EMBL" id="RGD70665.1"/>
    </source>
</evidence>
<evidence type="ECO:0000313" key="4">
    <source>
        <dbReference type="EMBL" id="RGM09032.1"/>
    </source>
</evidence>
<dbReference type="SUPFAM" id="SSF53092">
    <property type="entry name" value="Creatinase/prolidase N-terminal domain"/>
    <property type="match status" value="1"/>
</dbReference>
<evidence type="ECO:0000313" key="3">
    <source>
        <dbReference type="EMBL" id="RGJ06786.1"/>
    </source>
</evidence>
<feature type="domain" description="Creatinase N-terminal" evidence="1">
    <location>
        <begin position="18"/>
        <end position="143"/>
    </location>
</feature>
<dbReference type="AlphaFoldDB" id="A0A374PC19"/>
<dbReference type="Gene3D" id="3.40.350.10">
    <property type="entry name" value="Creatinase/prolidase N-terminal domain"/>
    <property type="match status" value="1"/>
</dbReference>
<dbReference type="Proteomes" id="UP000261257">
    <property type="component" value="Unassembled WGS sequence"/>
</dbReference>
<evidence type="ECO:0000313" key="6">
    <source>
        <dbReference type="Proteomes" id="UP000261257"/>
    </source>
</evidence>